<reference evidence="1 2" key="1">
    <citation type="submission" date="2021-03" db="EMBL/GenBank/DDBJ databases">
        <title>Genomic Encyclopedia of Type Strains, Phase IV (KMG-IV): sequencing the most valuable type-strain genomes for metagenomic binning, comparative biology and taxonomic classification.</title>
        <authorList>
            <person name="Goeker M."/>
        </authorList>
    </citation>
    <scope>NUCLEOTIDE SEQUENCE [LARGE SCALE GENOMIC DNA]</scope>
    <source>
        <strain evidence="1 2">DSM 13372</strain>
    </source>
</reference>
<keyword evidence="2" id="KW-1185">Reference proteome</keyword>
<evidence type="ECO:0000313" key="1">
    <source>
        <dbReference type="EMBL" id="MBP2236953.1"/>
    </source>
</evidence>
<evidence type="ECO:0000313" key="2">
    <source>
        <dbReference type="Proteomes" id="UP000730739"/>
    </source>
</evidence>
<comment type="caution">
    <text evidence="1">The sequence shown here is derived from an EMBL/GenBank/DDBJ whole genome shotgun (WGS) entry which is preliminary data.</text>
</comment>
<organism evidence="1 2">
    <name type="scientific">Sinorhizobium kostiense</name>
    <dbReference type="NCBI Taxonomy" id="76747"/>
    <lineage>
        <taxon>Bacteria</taxon>
        <taxon>Pseudomonadati</taxon>
        <taxon>Pseudomonadota</taxon>
        <taxon>Alphaproteobacteria</taxon>
        <taxon>Hyphomicrobiales</taxon>
        <taxon>Rhizobiaceae</taxon>
        <taxon>Sinorhizobium/Ensifer group</taxon>
        <taxon>Sinorhizobium</taxon>
    </lineage>
</organism>
<gene>
    <name evidence="1" type="ORF">J2Z31_003467</name>
</gene>
<sequence>MDELLMLSTWYPVPLFLRMSEEYANAELERWQRVKRLGRH</sequence>
<proteinExistence type="predicted"/>
<dbReference type="EMBL" id="JAGILA010000004">
    <property type="protein sequence ID" value="MBP2236953.1"/>
    <property type="molecule type" value="Genomic_DNA"/>
</dbReference>
<protein>
    <submittedName>
        <fullName evidence="1">Uncharacterized protein</fullName>
    </submittedName>
</protein>
<accession>A0ABS4R214</accession>
<dbReference type="Proteomes" id="UP000730739">
    <property type="component" value="Unassembled WGS sequence"/>
</dbReference>
<name>A0ABS4R214_9HYPH</name>